<evidence type="ECO:0000256" key="4">
    <source>
        <dbReference type="ARBA" id="ARBA00022519"/>
    </source>
</evidence>
<dbReference type="EC" id="2.1.1.-" evidence="9"/>
<evidence type="ECO:0000259" key="12">
    <source>
        <dbReference type="Pfam" id="PF06750"/>
    </source>
</evidence>
<dbReference type="PRINTS" id="PR00864">
    <property type="entry name" value="PREPILNPTASE"/>
</dbReference>
<dbReference type="RefSeq" id="WP_349229025.1">
    <property type="nucleotide sequence ID" value="NZ_JBBMFJ010000010.1"/>
</dbReference>
<comment type="function">
    <text evidence="9">Plays an essential role in type IV pili and type II pseudopili formation by proteolytically removing the leader sequence from substrate proteins and subsequently monomethylating the alpha-amino group of the newly exposed N-terminal phenylalanine.</text>
</comment>
<dbReference type="Pfam" id="PF06750">
    <property type="entry name" value="A24_N_bact"/>
    <property type="match status" value="1"/>
</dbReference>
<keyword evidence="6 10" id="KW-1133">Transmembrane helix</keyword>
<comment type="caution">
    <text evidence="13">The sequence shown here is derived from an EMBL/GenBank/DDBJ whole genome shotgun (WGS) entry which is preliminary data.</text>
</comment>
<comment type="catalytic activity">
    <reaction evidence="9">
        <text>Typically cleaves a -Gly-|-Phe- bond to release an N-terminal, basic peptide of 5-8 residues from type IV prepilin, and then N-methylates the new N-terminal amino group, the methyl donor being S-adenosyl-L-methionine.</text>
        <dbReference type="EC" id="3.4.23.43"/>
    </reaction>
</comment>
<evidence type="ECO:0000313" key="14">
    <source>
        <dbReference type="Proteomes" id="UP001437460"/>
    </source>
</evidence>
<keyword evidence="9" id="KW-0489">Methyltransferase</keyword>
<protein>
    <recommendedName>
        <fullName evidence="9">Prepilin leader peptidase/N-methyltransferase</fullName>
        <ecNumber evidence="9">2.1.1.-</ecNumber>
        <ecNumber evidence="9">3.4.23.43</ecNumber>
    </recommendedName>
</protein>
<keyword evidence="9" id="KW-0511">Multifunctional enzyme</keyword>
<sequence length="258" mass="28213">MLHISTGFTIYMLAVTFLLGTCLGSFSACLASRLLTGESALSGRSHCDSCGHVLGAADLVPLLSWLFLKGRCRYCGAKVPAECFFTELLAGVGCCLVVYRYDISVLSLRGILLGVILLTMSLTDLHRYIIPDRLQLAGCLVFLVTVWFLPDPLRVLLRGLLLGTALAGGMLLLSLLFDKLTGKESLGGGDIKLFFMTGLYLGSAWEILFYLILSCLLGLVFALFYKKKRIPFGPAIAAACFFMVLYGRIVTEWYTGLF</sequence>
<keyword evidence="9" id="KW-0378">Hydrolase</keyword>
<evidence type="ECO:0000256" key="10">
    <source>
        <dbReference type="SAM" id="Phobius"/>
    </source>
</evidence>
<feature type="transmembrane region" description="Helical" evidence="10">
    <location>
        <begin position="156"/>
        <end position="177"/>
    </location>
</feature>
<dbReference type="InterPro" id="IPR010627">
    <property type="entry name" value="Prepilin_pept_A24_N"/>
</dbReference>
<accession>A0ABV1HKE4</accession>
<comment type="similarity">
    <text evidence="2 8">Belongs to the peptidase A24 family.</text>
</comment>
<dbReference type="Gene3D" id="1.20.120.1220">
    <property type="match status" value="1"/>
</dbReference>
<proteinExistence type="inferred from homology"/>
<dbReference type="InterPro" id="IPR014032">
    <property type="entry name" value="Peptidase_A24A_bac"/>
</dbReference>
<keyword evidence="4" id="KW-0997">Cell inner membrane</keyword>
<feature type="transmembrane region" description="Helical" evidence="10">
    <location>
        <begin position="134"/>
        <end position="150"/>
    </location>
</feature>
<dbReference type="PANTHER" id="PTHR30487:SF0">
    <property type="entry name" value="PREPILIN LEADER PEPTIDASE_N-METHYLTRANSFERASE-RELATED"/>
    <property type="match status" value="1"/>
</dbReference>
<evidence type="ECO:0000256" key="3">
    <source>
        <dbReference type="ARBA" id="ARBA00022475"/>
    </source>
</evidence>
<keyword evidence="7 10" id="KW-0472">Membrane</keyword>
<gene>
    <name evidence="13" type="ORF">WMO41_06390</name>
</gene>
<dbReference type="EMBL" id="JBBMFJ010000010">
    <property type="protein sequence ID" value="MEQ2562789.1"/>
    <property type="molecule type" value="Genomic_DNA"/>
</dbReference>
<evidence type="ECO:0000313" key="13">
    <source>
        <dbReference type="EMBL" id="MEQ2562789.1"/>
    </source>
</evidence>
<reference evidence="13 14" key="1">
    <citation type="submission" date="2024-03" db="EMBL/GenBank/DDBJ databases">
        <title>Human intestinal bacterial collection.</title>
        <authorList>
            <person name="Pauvert C."/>
            <person name="Hitch T.C.A."/>
            <person name="Clavel T."/>
        </authorList>
    </citation>
    <scope>NUCLEOTIDE SEQUENCE [LARGE SCALE GENOMIC DNA]</scope>
    <source>
        <strain evidence="13 14">CLA-AP-H27</strain>
    </source>
</reference>
<evidence type="ECO:0000256" key="5">
    <source>
        <dbReference type="ARBA" id="ARBA00022692"/>
    </source>
</evidence>
<feature type="domain" description="Prepilin type IV endopeptidase peptidase" evidence="11">
    <location>
        <begin position="111"/>
        <end position="223"/>
    </location>
</feature>
<feature type="transmembrane region" description="Helical" evidence="10">
    <location>
        <begin position="232"/>
        <end position="249"/>
    </location>
</feature>
<keyword evidence="14" id="KW-1185">Reference proteome</keyword>
<organism evidence="13 14">
    <name type="scientific">Ventrimonas faecis</name>
    <dbReference type="NCBI Taxonomy" id="3133170"/>
    <lineage>
        <taxon>Bacteria</taxon>
        <taxon>Bacillati</taxon>
        <taxon>Bacillota</taxon>
        <taxon>Clostridia</taxon>
        <taxon>Lachnospirales</taxon>
        <taxon>Lachnospiraceae</taxon>
        <taxon>Ventrimonas</taxon>
    </lineage>
</organism>
<evidence type="ECO:0000256" key="8">
    <source>
        <dbReference type="RuleBase" id="RU003793"/>
    </source>
</evidence>
<name>A0ABV1HKE4_9FIRM</name>
<evidence type="ECO:0000256" key="6">
    <source>
        <dbReference type="ARBA" id="ARBA00022989"/>
    </source>
</evidence>
<dbReference type="Pfam" id="PF01478">
    <property type="entry name" value="Peptidase_A24"/>
    <property type="match status" value="1"/>
</dbReference>
<feature type="transmembrane region" description="Helical" evidence="10">
    <location>
        <begin position="207"/>
        <end position="225"/>
    </location>
</feature>
<keyword evidence="9" id="KW-0645">Protease</keyword>
<keyword evidence="9" id="KW-0808">Transferase</keyword>
<dbReference type="InterPro" id="IPR050882">
    <property type="entry name" value="Prepilin_peptidase/N-MTase"/>
</dbReference>
<keyword evidence="5 9" id="KW-0812">Transmembrane</keyword>
<feature type="domain" description="Prepilin peptidase A24 N-terminal" evidence="12">
    <location>
        <begin position="18"/>
        <end position="100"/>
    </location>
</feature>
<evidence type="ECO:0000259" key="11">
    <source>
        <dbReference type="Pfam" id="PF01478"/>
    </source>
</evidence>
<comment type="subcellular location">
    <subcellularLocation>
        <location evidence="1">Cell inner membrane</location>
        <topology evidence="1">Multi-pass membrane protein</topology>
    </subcellularLocation>
    <subcellularLocation>
        <location evidence="9">Cell membrane</location>
        <topology evidence="9">Multi-pass membrane protein</topology>
    </subcellularLocation>
</comment>
<evidence type="ECO:0000256" key="1">
    <source>
        <dbReference type="ARBA" id="ARBA00004429"/>
    </source>
</evidence>
<dbReference type="PANTHER" id="PTHR30487">
    <property type="entry name" value="TYPE 4 PREPILIN-LIKE PROTEINS LEADER PEPTIDE-PROCESSING ENZYME"/>
    <property type="match status" value="1"/>
</dbReference>
<dbReference type="Proteomes" id="UP001437460">
    <property type="component" value="Unassembled WGS sequence"/>
</dbReference>
<evidence type="ECO:0000256" key="9">
    <source>
        <dbReference type="RuleBase" id="RU003794"/>
    </source>
</evidence>
<keyword evidence="3" id="KW-1003">Cell membrane</keyword>
<feature type="transmembrane region" description="Helical" evidence="10">
    <location>
        <begin position="105"/>
        <end position="122"/>
    </location>
</feature>
<evidence type="ECO:0000256" key="2">
    <source>
        <dbReference type="ARBA" id="ARBA00005801"/>
    </source>
</evidence>
<evidence type="ECO:0000256" key="7">
    <source>
        <dbReference type="ARBA" id="ARBA00023136"/>
    </source>
</evidence>
<dbReference type="InterPro" id="IPR000045">
    <property type="entry name" value="Prepilin_IV_endopep_pep"/>
</dbReference>
<dbReference type="EC" id="3.4.23.43" evidence="9"/>